<sequence length="165" mass="17325">MMQQNAFAADFRLRCNHIILAARAAKGTTPWSWANPCGPTSPETTKTITTATPTVSPTRAGWYWASSARTGTPPVSLKEPAAILCAVVSLLTHRLCRSDTAVSVNVDGFTDLLFGVGLLAVKAQAARAAVLTRLVLATQDREALSAADTDGVTAVFVGTGRQLLA</sequence>
<keyword evidence="2" id="KW-1185">Reference proteome</keyword>
<dbReference type="Proteomes" id="UP001620645">
    <property type="component" value="Unassembled WGS sequence"/>
</dbReference>
<protein>
    <submittedName>
        <fullName evidence="1">Uncharacterized protein</fullName>
    </submittedName>
</protein>
<accession>A0ABD2KKU7</accession>
<dbReference type="EMBL" id="JBICCN010000013">
    <property type="protein sequence ID" value="KAL3103565.1"/>
    <property type="molecule type" value="Genomic_DNA"/>
</dbReference>
<proteinExistence type="predicted"/>
<evidence type="ECO:0000313" key="1">
    <source>
        <dbReference type="EMBL" id="KAL3103565.1"/>
    </source>
</evidence>
<evidence type="ECO:0000313" key="2">
    <source>
        <dbReference type="Proteomes" id="UP001620645"/>
    </source>
</evidence>
<name>A0ABD2KKU7_HETSC</name>
<dbReference type="AlphaFoldDB" id="A0ABD2KKU7"/>
<gene>
    <name evidence="1" type="ORF">niasHS_000748</name>
</gene>
<organism evidence="1 2">
    <name type="scientific">Heterodera schachtii</name>
    <name type="common">Sugarbeet cyst nematode worm</name>
    <name type="synonym">Tylenchus schachtii</name>
    <dbReference type="NCBI Taxonomy" id="97005"/>
    <lineage>
        <taxon>Eukaryota</taxon>
        <taxon>Metazoa</taxon>
        <taxon>Ecdysozoa</taxon>
        <taxon>Nematoda</taxon>
        <taxon>Chromadorea</taxon>
        <taxon>Rhabditida</taxon>
        <taxon>Tylenchina</taxon>
        <taxon>Tylenchomorpha</taxon>
        <taxon>Tylenchoidea</taxon>
        <taxon>Heteroderidae</taxon>
        <taxon>Heteroderinae</taxon>
        <taxon>Heterodera</taxon>
    </lineage>
</organism>
<reference evidence="1 2" key="1">
    <citation type="submission" date="2024-10" db="EMBL/GenBank/DDBJ databases">
        <authorList>
            <person name="Kim D."/>
        </authorList>
    </citation>
    <scope>NUCLEOTIDE SEQUENCE [LARGE SCALE GENOMIC DNA]</scope>
    <source>
        <strain evidence="1">Taebaek</strain>
    </source>
</reference>
<comment type="caution">
    <text evidence="1">The sequence shown here is derived from an EMBL/GenBank/DDBJ whole genome shotgun (WGS) entry which is preliminary data.</text>
</comment>